<reference evidence="1 2" key="1">
    <citation type="submission" date="2020-04" db="EMBL/GenBank/DDBJ databases">
        <authorList>
            <person name="De Canck E."/>
        </authorList>
    </citation>
    <scope>NUCLEOTIDE SEQUENCE [LARGE SCALE GENOMIC DNA]</scope>
    <source>
        <strain evidence="1 2">LMG 28688</strain>
    </source>
</reference>
<dbReference type="EMBL" id="CADIKL010000055">
    <property type="protein sequence ID" value="CAB3807753.1"/>
    <property type="molecule type" value="Genomic_DNA"/>
</dbReference>
<evidence type="ECO:0000313" key="2">
    <source>
        <dbReference type="Proteomes" id="UP000494119"/>
    </source>
</evidence>
<dbReference type="AlphaFoldDB" id="A0A6J5GVP8"/>
<evidence type="ECO:0000313" key="1">
    <source>
        <dbReference type="EMBL" id="CAB3807753.1"/>
    </source>
</evidence>
<protein>
    <submittedName>
        <fullName evidence="1">Uncharacterized protein</fullName>
    </submittedName>
</protein>
<organism evidence="1 2">
    <name type="scientific">Paraburkholderia caffeinitolerans</name>
    <dbReference type="NCBI Taxonomy" id="1723730"/>
    <lineage>
        <taxon>Bacteria</taxon>
        <taxon>Pseudomonadati</taxon>
        <taxon>Pseudomonadota</taxon>
        <taxon>Betaproteobacteria</taxon>
        <taxon>Burkholderiales</taxon>
        <taxon>Burkholderiaceae</taxon>
        <taxon>Paraburkholderia</taxon>
    </lineage>
</organism>
<dbReference type="Proteomes" id="UP000494119">
    <property type="component" value="Unassembled WGS sequence"/>
</dbReference>
<sequence>MQVGPIAQLFEYASLMSGLTYSDLEAKLKQARGLTGENPIFKAVSAKYPDIEEASFVDSVNESLLNGDFLHALAVFDQIVVNVLWELGLVVGEKGRIEPRQHT</sequence>
<gene>
    <name evidence="1" type="ORF">LMG28688_06606</name>
</gene>
<name>A0A6J5GVP8_9BURK</name>
<accession>A0A6J5GVP8</accession>
<keyword evidence="2" id="KW-1185">Reference proteome</keyword>
<proteinExistence type="predicted"/>